<dbReference type="Gene3D" id="1.25.40.20">
    <property type="entry name" value="Ankyrin repeat-containing domain"/>
    <property type="match status" value="1"/>
</dbReference>
<dbReference type="KEGG" id="dfa:DFA_07765"/>
<dbReference type="InterPro" id="IPR036770">
    <property type="entry name" value="Ankyrin_rpt-contain_sf"/>
</dbReference>
<dbReference type="OrthoDB" id="63159at2759"/>
<dbReference type="PANTHER" id="PTHR46586">
    <property type="entry name" value="ANKYRIN REPEAT-CONTAINING PROTEIN"/>
    <property type="match status" value="1"/>
</dbReference>
<dbReference type="GeneID" id="14869402"/>
<accession>F4Q365</accession>
<dbReference type="Proteomes" id="UP000007797">
    <property type="component" value="Unassembled WGS sequence"/>
</dbReference>
<keyword evidence="2" id="KW-1185">Reference proteome</keyword>
<dbReference type="PANTHER" id="PTHR46586:SF5">
    <property type="match status" value="1"/>
</dbReference>
<dbReference type="InterPro" id="IPR002110">
    <property type="entry name" value="Ankyrin_rpt"/>
</dbReference>
<dbReference type="AlphaFoldDB" id="F4Q365"/>
<evidence type="ECO:0008006" key="3">
    <source>
        <dbReference type="Google" id="ProtNLM"/>
    </source>
</evidence>
<evidence type="ECO:0000313" key="1">
    <source>
        <dbReference type="EMBL" id="EGG16787.1"/>
    </source>
</evidence>
<name>F4Q365_CACFS</name>
<evidence type="ECO:0000313" key="2">
    <source>
        <dbReference type="Proteomes" id="UP000007797"/>
    </source>
</evidence>
<protein>
    <recommendedName>
        <fullName evidence="3">Ankyrin repeat-containing protein</fullName>
    </recommendedName>
</protein>
<organism evidence="1 2">
    <name type="scientific">Cavenderia fasciculata</name>
    <name type="common">Slime mold</name>
    <name type="synonym">Dictyostelium fasciculatum</name>
    <dbReference type="NCBI Taxonomy" id="261658"/>
    <lineage>
        <taxon>Eukaryota</taxon>
        <taxon>Amoebozoa</taxon>
        <taxon>Evosea</taxon>
        <taxon>Eumycetozoa</taxon>
        <taxon>Dictyostelia</taxon>
        <taxon>Acytosteliales</taxon>
        <taxon>Cavenderiaceae</taxon>
        <taxon>Cavenderia</taxon>
    </lineage>
</organism>
<sequence length="508" mass="57670">MSNVYTSISNYYISSLTKRVNFIDLFRSIVIRKEIFNQIGLLRSILSSYLKRYNKGRDIIKLWDIGMISRYALPWHFVKHYLPNDCKEINRYIRYQAINKYAAHPNATVDTLQHLIEWSPDVYFVGDYLDKTAIHGKVDILKMIHQRYPNTFIHSNLSVEGAANNKNGHLSIIQLLHSIDNQGIPIFTTEVMDNAAKVGNLSLVQWLHQNRSEGSTERAINYASENGHFECVKFLVENTKEEGTEEAIDMAASNGHYDIVQYLHQHDYLCTTKAMDGSAENGHVNIIKYLTENRTEGCENALNLASKNGHFNCVTLFPQYLCQNIKQNEECIQDALVIASENGHRSVVEYLCDYQTGDGSDEFKLLKESHLSIIQTCTTKEMDNASLKGDLDLLKLLYSQGGVYSNEIAELAAINGHLNVLIWIDNTINDTKLFTQKVMDVGATSNINVVKWLHQNQTHQSFSRDSIEYACSSGLLDIVQYLIENTTTKSTTVGCIRNAIFEAGRQVI</sequence>
<dbReference type="SUPFAM" id="SSF48403">
    <property type="entry name" value="Ankyrin repeat"/>
    <property type="match status" value="1"/>
</dbReference>
<proteinExistence type="predicted"/>
<dbReference type="Pfam" id="PF12796">
    <property type="entry name" value="Ank_2"/>
    <property type="match status" value="2"/>
</dbReference>
<gene>
    <name evidence="1" type="ORF">DFA_07765</name>
</gene>
<dbReference type="RefSeq" id="XP_004355261.1">
    <property type="nucleotide sequence ID" value="XM_004355209.1"/>
</dbReference>
<dbReference type="STRING" id="1054147.F4Q365"/>
<dbReference type="InterPro" id="IPR052050">
    <property type="entry name" value="SecEffector_AnkRepeat"/>
</dbReference>
<dbReference type="EMBL" id="GL883021">
    <property type="protein sequence ID" value="EGG16787.1"/>
    <property type="molecule type" value="Genomic_DNA"/>
</dbReference>
<reference evidence="2" key="1">
    <citation type="journal article" date="2011" name="Genome Res.">
        <title>Phylogeny-wide analysis of social amoeba genomes highlights ancient origins for complex intercellular communication.</title>
        <authorList>
            <person name="Heidel A.J."/>
            <person name="Lawal H.M."/>
            <person name="Felder M."/>
            <person name="Schilde C."/>
            <person name="Helps N.R."/>
            <person name="Tunggal B."/>
            <person name="Rivero F."/>
            <person name="John U."/>
            <person name="Schleicher M."/>
            <person name="Eichinger L."/>
            <person name="Platzer M."/>
            <person name="Noegel A.A."/>
            <person name="Schaap P."/>
            <person name="Gloeckner G."/>
        </authorList>
    </citation>
    <scope>NUCLEOTIDE SEQUENCE [LARGE SCALE GENOMIC DNA]</scope>
    <source>
        <strain evidence="2">SH3</strain>
    </source>
</reference>